<dbReference type="VEuPathDB" id="FungiDB:I303_03104"/>
<dbReference type="OrthoDB" id="2565080at2759"/>
<keyword evidence="4" id="KW-1185">Reference proteome</keyword>
<dbReference type="Proteomes" id="UP000078595">
    <property type="component" value="Chromosome 3"/>
</dbReference>
<dbReference type="KEGG" id="kdj:28966803"/>
<feature type="compositionally biased region" description="Low complexity" evidence="1">
    <location>
        <begin position="97"/>
        <end position="106"/>
    </location>
</feature>
<feature type="compositionally biased region" description="Polar residues" evidence="1">
    <location>
        <begin position="109"/>
        <end position="127"/>
    </location>
</feature>
<reference evidence="2" key="1">
    <citation type="submission" date="2013-07" db="EMBL/GenBank/DDBJ databases">
        <title>The Genome Sequence of Cryptococcus dejecticola CBS10117.</title>
        <authorList>
            <consortium name="The Broad Institute Genome Sequencing Platform"/>
            <person name="Cuomo C."/>
            <person name="Litvintseva A."/>
            <person name="Chen Y."/>
            <person name="Heitman J."/>
            <person name="Sun S."/>
            <person name="Springer D."/>
            <person name="Dromer F."/>
            <person name="Young S.K."/>
            <person name="Zeng Q."/>
            <person name="Gargeya S."/>
            <person name="Fitzgerald M."/>
            <person name="Abouelleil A."/>
            <person name="Alvarado L."/>
            <person name="Berlin A.M."/>
            <person name="Chapman S.B."/>
            <person name="Dewar J."/>
            <person name="Goldberg J."/>
            <person name="Griggs A."/>
            <person name="Gujja S."/>
            <person name="Hansen M."/>
            <person name="Howarth C."/>
            <person name="Imamovic A."/>
            <person name="Larimer J."/>
            <person name="McCowan C."/>
            <person name="Murphy C."/>
            <person name="Pearson M."/>
            <person name="Priest M."/>
            <person name="Roberts A."/>
            <person name="Saif S."/>
            <person name="Shea T."/>
            <person name="Sykes S."/>
            <person name="Wortman J."/>
            <person name="Nusbaum C."/>
            <person name="Birren B."/>
        </authorList>
    </citation>
    <scope>NUCLEOTIDE SEQUENCE [LARGE SCALE GENOMIC DNA]</scope>
    <source>
        <strain evidence="2">CBS 10117</strain>
    </source>
</reference>
<dbReference type="AlphaFoldDB" id="A0A1A6AAJ7"/>
<reference evidence="3" key="3">
    <citation type="submission" date="2024-02" db="EMBL/GenBank/DDBJ databases">
        <title>Comparative genomics of Cryptococcus and Kwoniella reveals pathogenesis evolution and contrasting modes of karyotype evolution via chromosome fusion or intercentromeric recombination.</title>
        <authorList>
            <person name="Coelho M.A."/>
            <person name="David-Palma M."/>
            <person name="Shea T."/>
            <person name="Bowers K."/>
            <person name="McGinley-Smith S."/>
            <person name="Mohammad A.W."/>
            <person name="Gnirke A."/>
            <person name="Yurkov A.M."/>
            <person name="Nowrousian M."/>
            <person name="Sun S."/>
            <person name="Cuomo C.A."/>
            <person name="Heitman J."/>
        </authorList>
    </citation>
    <scope>NUCLEOTIDE SEQUENCE</scope>
    <source>
        <strain evidence="3">CBS 10117</strain>
    </source>
</reference>
<dbReference type="EMBL" id="CP144532">
    <property type="protein sequence ID" value="WWC60511.1"/>
    <property type="molecule type" value="Genomic_DNA"/>
</dbReference>
<dbReference type="GeneID" id="28966803"/>
<evidence type="ECO:0000313" key="2">
    <source>
        <dbReference type="EMBL" id="OBR87081.1"/>
    </source>
</evidence>
<accession>A0A1A6AAJ7</accession>
<name>A0A1A6AAJ7_9TREE</name>
<protein>
    <submittedName>
        <fullName evidence="2">Uncharacterized protein</fullName>
    </submittedName>
</protein>
<feature type="compositionally biased region" description="Low complexity" evidence="1">
    <location>
        <begin position="68"/>
        <end position="83"/>
    </location>
</feature>
<gene>
    <name evidence="2" type="ORF">I303_03104</name>
    <name evidence="3" type="ORF">I303_103084</name>
</gene>
<proteinExistence type="predicted"/>
<feature type="compositionally biased region" description="Low complexity" evidence="1">
    <location>
        <begin position="32"/>
        <end position="46"/>
    </location>
</feature>
<evidence type="ECO:0000256" key="1">
    <source>
        <dbReference type="SAM" id="MobiDB-lite"/>
    </source>
</evidence>
<dbReference type="EMBL" id="KI894029">
    <property type="protein sequence ID" value="OBR87081.1"/>
    <property type="molecule type" value="Genomic_DNA"/>
</dbReference>
<feature type="region of interest" description="Disordered" evidence="1">
    <location>
        <begin position="31"/>
        <end position="136"/>
    </location>
</feature>
<evidence type="ECO:0000313" key="3">
    <source>
        <dbReference type="EMBL" id="WWC60511.1"/>
    </source>
</evidence>
<evidence type="ECO:0000313" key="4">
    <source>
        <dbReference type="Proteomes" id="UP000078595"/>
    </source>
</evidence>
<dbReference type="RefSeq" id="XP_018264923.1">
    <property type="nucleotide sequence ID" value="XM_018406429.1"/>
</dbReference>
<sequence length="285" mass="31232">MSIRSAFSGIRQCSKCLRPLTLPRSFVRRGISSSSTVSDSNLDSNSRSQEQDEEPKINTWFLNEQPRSASSSSSSSSSYPSSSFEAIPKSSNPPSPFFTTTQTQPNPSDPENQNHNHNQVTPQAIPSNTPPPIQQLHSFLTSDKTDASDVVLGHTVQIFDTITLTRHLDSKGQGELIRSEISGGWYDWVILLQVKGSGSGSGSGRGTVARADGIIRRWLLQNPLHPLIPASPLEHPKTPRISPEADWSIIPLDLGPEAGIRACVNLVNEQGKERWKLDEIFNKGL</sequence>
<reference evidence="3" key="2">
    <citation type="submission" date="2013-07" db="EMBL/GenBank/DDBJ databases">
        <authorList>
            <consortium name="The Broad Institute Genome Sequencing Platform"/>
            <person name="Cuomo C."/>
            <person name="Litvintseva A."/>
            <person name="Chen Y."/>
            <person name="Heitman J."/>
            <person name="Sun S."/>
            <person name="Springer D."/>
            <person name="Dromer F."/>
            <person name="Young S.K."/>
            <person name="Zeng Q."/>
            <person name="Gargeya S."/>
            <person name="Fitzgerald M."/>
            <person name="Abouelleil A."/>
            <person name="Alvarado L."/>
            <person name="Berlin A.M."/>
            <person name="Chapman S.B."/>
            <person name="Dewar J."/>
            <person name="Goldberg J."/>
            <person name="Griggs A."/>
            <person name="Gujja S."/>
            <person name="Hansen M."/>
            <person name="Howarth C."/>
            <person name="Imamovic A."/>
            <person name="Larimer J."/>
            <person name="McCowan C."/>
            <person name="Murphy C."/>
            <person name="Pearson M."/>
            <person name="Priest M."/>
            <person name="Roberts A."/>
            <person name="Saif S."/>
            <person name="Shea T."/>
            <person name="Sykes S."/>
            <person name="Wortman J."/>
            <person name="Nusbaum C."/>
            <person name="Birren B."/>
        </authorList>
    </citation>
    <scope>NUCLEOTIDE SEQUENCE</scope>
    <source>
        <strain evidence="3">CBS 10117</strain>
    </source>
</reference>
<organism evidence="2">
    <name type="scientific">Kwoniella dejecticola CBS 10117</name>
    <dbReference type="NCBI Taxonomy" id="1296121"/>
    <lineage>
        <taxon>Eukaryota</taxon>
        <taxon>Fungi</taxon>
        <taxon>Dikarya</taxon>
        <taxon>Basidiomycota</taxon>
        <taxon>Agaricomycotina</taxon>
        <taxon>Tremellomycetes</taxon>
        <taxon>Tremellales</taxon>
        <taxon>Cryptococcaceae</taxon>
        <taxon>Kwoniella</taxon>
    </lineage>
</organism>